<evidence type="ECO:0000313" key="1">
    <source>
        <dbReference type="EMBL" id="SHK63558.1"/>
    </source>
</evidence>
<evidence type="ECO:0000313" key="2">
    <source>
        <dbReference type="Proteomes" id="UP000184314"/>
    </source>
</evidence>
<sequence>MRLYNSSQQFKKNRMKCKLCGLDKVPKSNTHYLTDFVIRTALNEDGSKLRGKGSYWSIDPNKATVDYKFQQEISIPNLENLLGRQSTEEENLDAEENIDFTVSDSFCQQCEDIFTKIEDEFASKIIQKFRDTNLNGIDQIELNKNDSQILRLFFLLQFWRTSECDDTFKLSKELSELLRNKILERDKEDLDKIAMSVTYLQTLKDDNDEDPGEKFKTENMIAPVEGTNPTIIIMNDFIIQLYENTDFPFESFYGYNEKSNYIEFINYEKDTFSVKIISNDNRKKILYKINHKSVKHILSNQAELFIKKYSDKFKAQPTNEQIAGCIKKLSTIEDIMKFSEEKLNSFMTEYIDKTYM</sequence>
<reference evidence="2" key="1">
    <citation type="submission" date="2016-11" db="EMBL/GenBank/DDBJ databases">
        <authorList>
            <person name="Varghese N."/>
            <person name="Submissions S."/>
        </authorList>
    </citation>
    <scope>NUCLEOTIDE SEQUENCE [LARGE SCALE GENOMIC DNA]</scope>
    <source>
        <strain evidence="2">DSM 16478</strain>
    </source>
</reference>
<proteinExistence type="predicted"/>
<name>A0A1M6U3B5_9FLAO</name>
<protein>
    <submittedName>
        <fullName evidence="1">Uncharacterized protein</fullName>
    </submittedName>
</protein>
<accession>A0A1M6U3B5</accession>
<dbReference type="EMBL" id="FQZX01000003">
    <property type="protein sequence ID" value="SHK63558.1"/>
    <property type="molecule type" value="Genomic_DNA"/>
</dbReference>
<keyword evidence="2" id="KW-1185">Reference proteome</keyword>
<dbReference type="AlphaFoldDB" id="A0A1M6U3B5"/>
<dbReference type="Proteomes" id="UP000184314">
    <property type="component" value="Unassembled WGS sequence"/>
</dbReference>
<organism evidence="1 2">
    <name type="scientific">Maribacter aquivivus</name>
    <dbReference type="NCBI Taxonomy" id="228958"/>
    <lineage>
        <taxon>Bacteria</taxon>
        <taxon>Pseudomonadati</taxon>
        <taxon>Bacteroidota</taxon>
        <taxon>Flavobacteriia</taxon>
        <taxon>Flavobacteriales</taxon>
        <taxon>Flavobacteriaceae</taxon>
        <taxon>Maribacter</taxon>
    </lineage>
</organism>
<gene>
    <name evidence="1" type="ORF">SAMN04488007_3464</name>
</gene>